<dbReference type="NCBIfam" id="NF006559">
    <property type="entry name" value="PRK09060.1"/>
    <property type="match status" value="1"/>
</dbReference>
<dbReference type="CDD" id="cd01318">
    <property type="entry name" value="DHOase_IIb"/>
    <property type="match status" value="1"/>
</dbReference>
<organism evidence="7 8">
    <name type="scientific">Haematospirillum jordaniae</name>
    <dbReference type="NCBI Taxonomy" id="1549855"/>
    <lineage>
        <taxon>Bacteria</taxon>
        <taxon>Pseudomonadati</taxon>
        <taxon>Pseudomonadota</taxon>
        <taxon>Alphaproteobacteria</taxon>
        <taxon>Rhodospirillales</taxon>
        <taxon>Novispirillaceae</taxon>
        <taxon>Haematospirillum</taxon>
    </lineage>
</organism>
<accession>A0A143DF74</accession>
<dbReference type="PROSITE" id="PS00483">
    <property type="entry name" value="DIHYDROOROTASE_2"/>
    <property type="match status" value="1"/>
</dbReference>
<sequence>MIHNSEFFDLVLSGGTVWMPGGAVLTDIGIQGGRIAAFGSLGTRGERVVDLGGLTVLPGVIDSQVHFREPGLEHKEDLETGTRAAVLGGVTAVFEMPNTQPGTVSAEDLADKLFRAVGRTWCDYAFYIGATAGNLQDLAELERIPGCAGVKVFMGSSTGSLLVADDDTLADVLSQGCRRIAVHCEDEERLKERRGIVNGGADVAMHPAWRDEETALLATTRLLKLARKARRLVHVLHVTTAAEMQLLATCRDFATVEVTPQHLTFAGPGDYERLATRLQMNPPIRDAAHREALWQAVSDGVVDVIGSDHAPHTLEEKARPYPDSPSGMTGVQTLVPVMLTHVASGRLSLARFVDLTSAGPARVFGIAGKGRIALGYDADLTIVDLKQRWTISDSWIASRCGWTPFDGFHATGRPVHTVVRGAFAMRDTMVSGIPTGSPIRFCGVPARSSVPVA</sequence>
<dbReference type="KEGG" id="hjo:AY555_09675"/>
<dbReference type="GO" id="GO:0004038">
    <property type="term" value="F:allantoinase activity"/>
    <property type="evidence" value="ECO:0007669"/>
    <property type="project" value="TreeGrafter"/>
</dbReference>
<dbReference type="GO" id="GO:0006145">
    <property type="term" value="P:purine nucleobase catabolic process"/>
    <property type="evidence" value="ECO:0007669"/>
    <property type="project" value="TreeGrafter"/>
</dbReference>
<evidence type="ECO:0000256" key="4">
    <source>
        <dbReference type="ARBA" id="ARBA00022723"/>
    </source>
</evidence>
<keyword evidence="5" id="KW-0378">Hydrolase</keyword>
<dbReference type="NCBIfam" id="TIGR00857">
    <property type="entry name" value="pyrC_multi"/>
    <property type="match status" value="1"/>
</dbReference>
<evidence type="ECO:0000256" key="3">
    <source>
        <dbReference type="ARBA" id="ARBA00010286"/>
    </source>
</evidence>
<dbReference type="InterPro" id="IPR011059">
    <property type="entry name" value="Metal-dep_hydrolase_composite"/>
</dbReference>
<dbReference type="Proteomes" id="UP000076066">
    <property type="component" value="Chromosome"/>
</dbReference>
<dbReference type="Gene3D" id="2.30.40.10">
    <property type="entry name" value="Urease, subunit C, domain 1"/>
    <property type="match status" value="1"/>
</dbReference>
<dbReference type="Pfam" id="PF01979">
    <property type="entry name" value="Amidohydro_1"/>
    <property type="match status" value="1"/>
</dbReference>
<protein>
    <submittedName>
        <fullName evidence="7">Dihydroorotase</fullName>
    </submittedName>
</protein>
<dbReference type="Gene3D" id="3.20.20.140">
    <property type="entry name" value="Metal-dependent hydrolases"/>
    <property type="match status" value="1"/>
</dbReference>
<dbReference type="GeneID" id="53317421"/>
<dbReference type="SUPFAM" id="SSF51338">
    <property type="entry name" value="Composite domain of metallo-dependent hydrolases"/>
    <property type="match status" value="1"/>
</dbReference>
<dbReference type="SUPFAM" id="SSF51556">
    <property type="entry name" value="Metallo-dependent hydrolases"/>
    <property type="match status" value="1"/>
</dbReference>
<dbReference type="InterPro" id="IPR006680">
    <property type="entry name" value="Amidohydro-rel"/>
</dbReference>
<gene>
    <name evidence="7" type="ORF">AY555_09675</name>
</gene>
<dbReference type="RefSeq" id="WP_066136146.1">
    <property type="nucleotide sequence ID" value="NZ_CP014525.1"/>
</dbReference>
<evidence type="ECO:0000256" key="5">
    <source>
        <dbReference type="ARBA" id="ARBA00022801"/>
    </source>
</evidence>
<dbReference type="InterPro" id="IPR050138">
    <property type="entry name" value="DHOase/Allantoinase_Hydrolase"/>
</dbReference>
<dbReference type="GO" id="GO:0046872">
    <property type="term" value="F:metal ion binding"/>
    <property type="evidence" value="ECO:0007669"/>
    <property type="project" value="UniProtKB-KW"/>
</dbReference>
<dbReference type="PANTHER" id="PTHR43668">
    <property type="entry name" value="ALLANTOINASE"/>
    <property type="match status" value="1"/>
</dbReference>
<feature type="domain" description="Amidohydrolase-related" evidence="6">
    <location>
        <begin position="55"/>
        <end position="421"/>
    </location>
</feature>
<reference evidence="7 8" key="1">
    <citation type="submission" date="2016-02" db="EMBL/GenBank/DDBJ databases">
        <title>Complete Genome of H5569, the type strain of the newly described species Haematospirillium jordaniae.</title>
        <authorList>
            <person name="Nicholson A.C."/>
            <person name="Humrighouse B.W."/>
            <person name="Loparov V."/>
            <person name="McQuiston J.R."/>
        </authorList>
    </citation>
    <scope>NUCLEOTIDE SEQUENCE [LARGE SCALE GENOMIC DNA]</scope>
    <source>
        <strain evidence="7 8">H5569</strain>
    </source>
</reference>
<dbReference type="InterPro" id="IPR032466">
    <property type="entry name" value="Metal_Hydrolase"/>
</dbReference>
<evidence type="ECO:0000259" key="6">
    <source>
        <dbReference type="Pfam" id="PF01979"/>
    </source>
</evidence>
<dbReference type="InterPro" id="IPR002195">
    <property type="entry name" value="Dihydroorotase_CS"/>
</dbReference>
<keyword evidence="8" id="KW-1185">Reference proteome</keyword>
<keyword evidence="4" id="KW-0479">Metal-binding</keyword>
<evidence type="ECO:0000313" key="7">
    <source>
        <dbReference type="EMBL" id="AMW35402.1"/>
    </source>
</evidence>
<evidence type="ECO:0000313" key="8">
    <source>
        <dbReference type="Proteomes" id="UP000076066"/>
    </source>
</evidence>
<dbReference type="OrthoDB" id="9775759at2"/>
<name>A0A143DF74_9PROT</name>
<dbReference type="GO" id="GO:0005737">
    <property type="term" value="C:cytoplasm"/>
    <property type="evidence" value="ECO:0007669"/>
    <property type="project" value="TreeGrafter"/>
</dbReference>
<dbReference type="AlphaFoldDB" id="A0A143DF74"/>
<comment type="function">
    <text evidence="2">Catalyzes the reversible cyclization of carbamoyl aspartate to dihydroorotate.</text>
</comment>
<evidence type="ECO:0000256" key="2">
    <source>
        <dbReference type="ARBA" id="ARBA00002368"/>
    </source>
</evidence>
<dbReference type="STRING" id="1549855.AY555_09675"/>
<proteinExistence type="inferred from homology"/>
<comment type="similarity">
    <text evidence="3">Belongs to the metallo-dependent hydrolases superfamily. DHOase family. Class I DHOase subfamily.</text>
</comment>
<dbReference type="PANTHER" id="PTHR43668:SF4">
    <property type="entry name" value="ALLANTOINASE"/>
    <property type="match status" value="1"/>
</dbReference>
<dbReference type="EMBL" id="CP014525">
    <property type="protein sequence ID" value="AMW35402.1"/>
    <property type="molecule type" value="Genomic_DNA"/>
</dbReference>
<evidence type="ECO:0000256" key="1">
    <source>
        <dbReference type="ARBA" id="ARBA00001947"/>
    </source>
</evidence>
<comment type="cofactor">
    <cofactor evidence="1">
        <name>Zn(2+)</name>
        <dbReference type="ChEBI" id="CHEBI:29105"/>
    </cofactor>
</comment>